<keyword evidence="2" id="KW-1185">Reference proteome</keyword>
<name>A0ABS1D0E3_9PROT</name>
<accession>A0ABS1D0E3</accession>
<proteinExistence type="predicted"/>
<comment type="caution">
    <text evidence="1">The sequence shown here is derived from an EMBL/GenBank/DDBJ whole genome shotgun (WGS) entry which is preliminary data.</text>
</comment>
<dbReference type="Proteomes" id="UP000697995">
    <property type="component" value="Unassembled WGS sequence"/>
</dbReference>
<dbReference type="EMBL" id="NRSG01000161">
    <property type="protein sequence ID" value="MBK1660270.1"/>
    <property type="molecule type" value="Genomic_DNA"/>
</dbReference>
<evidence type="ECO:0000313" key="2">
    <source>
        <dbReference type="Proteomes" id="UP000697995"/>
    </source>
</evidence>
<sequence length="87" mass="9272">MPPPDPADLLLRQFLAWVADRPRGYAETMAAWRTSCPRLPVWEDATEGGLVRLELEVAGTTQGEVRVVLTTAGRAVLAAAAGSAVRA</sequence>
<dbReference type="RefSeq" id="WP_133221733.1">
    <property type="nucleotide sequence ID" value="NZ_NRSG01000161.1"/>
</dbReference>
<reference evidence="1 2" key="1">
    <citation type="journal article" date="2020" name="Microorganisms">
        <title>Osmotic Adaptation and Compatible Solute Biosynthesis of Phototrophic Bacteria as Revealed from Genome Analyses.</title>
        <authorList>
            <person name="Imhoff J.F."/>
            <person name="Rahn T."/>
            <person name="Kunzel S."/>
            <person name="Keller A."/>
            <person name="Neulinger S.C."/>
        </authorList>
    </citation>
    <scope>NUCLEOTIDE SEQUENCE [LARGE SCALE GENOMIC DNA]</scope>
    <source>
        <strain evidence="1 2">DSM 15382</strain>
    </source>
</reference>
<protein>
    <submittedName>
        <fullName evidence="1">Uncharacterized protein</fullName>
    </submittedName>
</protein>
<evidence type="ECO:0000313" key="1">
    <source>
        <dbReference type="EMBL" id="MBK1660270.1"/>
    </source>
</evidence>
<gene>
    <name evidence="1" type="ORF">CKO45_18745</name>
</gene>
<organism evidence="1 2">
    <name type="scientific">Paracraurococcus ruber</name>
    <dbReference type="NCBI Taxonomy" id="77675"/>
    <lineage>
        <taxon>Bacteria</taxon>
        <taxon>Pseudomonadati</taxon>
        <taxon>Pseudomonadota</taxon>
        <taxon>Alphaproteobacteria</taxon>
        <taxon>Acetobacterales</taxon>
        <taxon>Roseomonadaceae</taxon>
        <taxon>Paracraurococcus</taxon>
    </lineage>
</organism>